<evidence type="ECO:0000256" key="7">
    <source>
        <dbReference type="ARBA" id="ARBA00023136"/>
    </source>
</evidence>
<evidence type="ECO:0000256" key="8">
    <source>
        <dbReference type="SAM" id="Phobius"/>
    </source>
</evidence>
<dbReference type="InterPro" id="IPR036259">
    <property type="entry name" value="MFS_trans_sf"/>
</dbReference>
<dbReference type="Gene3D" id="1.20.1250.20">
    <property type="entry name" value="MFS general substrate transporter like domains"/>
    <property type="match status" value="1"/>
</dbReference>
<dbReference type="PANTHER" id="PTHR42718">
    <property type="entry name" value="MAJOR FACILITATOR SUPERFAMILY MULTIDRUG TRANSPORTER MFSC"/>
    <property type="match status" value="1"/>
</dbReference>
<feature type="transmembrane region" description="Helical" evidence="8">
    <location>
        <begin position="311"/>
        <end position="333"/>
    </location>
</feature>
<feature type="transmembrane region" description="Helical" evidence="8">
    <location>
        <begin position="59"/>
        <end position="79"/>
    </location>
</feature>
<dbReference type="RefSeq" id="WP_006445820.1">
    <property type="nucleotide sequence ID" value="NZ_BSRA01000020.1"/>
</dbReference>
<keyword evidence="7 8" id="KW-0472">Membrane</keyword>
<dbReference type="PANTHER" id="PTHR42718:SF9">
    <property type="entry name" value="MAJOR FACILITATOR SUPERFAMILY MULTIDRUG TRANSPORTER MFSC"/>
    <property type="match status" value="1"/>
</dbReference>
<feature type="transmembrane region" description="Helical" evidence="8">
    <location>
        <begin position="177"/>
        <end position="198"/>
    </location>
</feature>
<feature type="transmembrane region" description="Helical" evidence="8">
    <location>
        <begin position="441"/>
        <end position="462"/>
    </location>
</feature>
<evidence type="ECO:0000256" key="1">
    <source>
        <dbReference type="ARBA" id="ARBA00004651"/>
    </source>
</evidence>
<feature type="transmembrane region" description="Helical" evidence="8">
    <location>
        <begin position="368"/>
        <end position="391"/>
    </location>
</feature>
<evidence type="ECO:0000256" key="5">
    <source>
        <dbReference type="ARBA" id="ARBA00022692"/>
    </source>
</evidence>
<reference evidence="10" key="3">
    <citation type="submission" date="2023-02" db="EMBL/GenBank/DDBJ databases">
        <title>Proposal of a novel subspecies: Alicyclobacillus hesperidum subspecies aegle.</title>
        <authorList>
            <person name="Goto K."/>
            <person name="Fujii T."/>
            <person name="Yasui K."/>
            <person name="Mochida K."/>
            <person name="Kato-Tanaka Y."/>
            <person name="Morohoshi S."/>
            <person name="An S.Y."/>
            <person name="Kasai H."/>
            <person name="Yokota A."/>
        </authorList>
    </citation>
    <scope>NUCLEOTIDE SEQUENCE</scope>
    <source>
        <strain evidence="10">DSM 12766</strain>
    </source>
</reference>
<dbReference type="STRING" id="89784.SAMN04489725_12817"/>
<evidence type="ECO:0000259" key="9">
    <source>
        <dbReference type="PROSITE" id="PS50850"/>
    </source>
</evidence>
<dbReference type="CDD" id="cd17321">
    <property type="entry name" value="MFS_MMR_MDR_like"/>
    <property type="match status" value="1"/>
</dbReference>
<keyword evidence="6 8" id="KW-1133">Transmembrane helix</keyword>
<dbReference type="PRINTS" id="PR01036">
    <property type="entry name" value="TCRTETB"/>
</dbReference>
<dbReference type="GO" id="GO:0022857">
    <property type="term" value="F:transmembrane transporter activity"/>
    <property type="evidence" value="ECO:0007669"/>
    <property type="project" value="InterPro"/>
</dbReference>
<feature type="transmembrane region" description="Helical" evidence="8">
    <location>
        <begin position="112"/>
        <end position="134"/>
    </location>
</feature>
<keyword evidence="3" id="KW-0813">Transport</keyword>
<feature type="transmembrane region" description="Helical" evidence="8">
    <location>
        <begin position="345"/>
        <end position="362"/>
    </location>
</feature>
<evidence type="ECO:0000313" key="12">
    <source>
        <dbReference type="Proteomes" id="UP000182589"/>
    </source>
</evidence>
<sequence>MSRMQLTLLRYSDTNWYRWVVFATVVSGTFMVNVDSSIVNVALPVLERDFHAGPEVLQWVISSYLLMITGVLPIVGGLSDRLDRKVVFMAGVGIFTVGSILCALSDSILQLILFRIFQSIGGAIIMGNVMSIVSHIFPTGKRGRPLGLVGSVVAAGTIVGPSLGGILISLYSWRAIFWVNLPIGLISFATSAFVLMAIRSNKPLHRFDTLGAGLFFIGIVCLMLFISEGPKWGWRGIQSILEITVSSISLSGFIWRELKAHNPVIELPLFRSGAFTLGNLTGYLSYVVMMFPGILLPLYMHDVLQIPTAHIGLLLTPQAICMIIFSPVGGWFADKFGTNWPATTGFLFATLGLGLMSMLNTASSYVDIVIALSVFGLGMGLFTSPNNVSVLESVPIEKSGLTGSLMATVRNFGRVSGVAISVLLLQISGSDLKTIQGFTHAFSFAFKIVVVIGVIGTFLTIIRFTVHRKIRQPSDGL</sequence>
<evidence type="ECO:0000313" key="11">
    <source>
        <dbReference type="EMBL" id="SDX00017.1"/>
    </source>
</evidence>
<gene>
    <name evidence="10" type="ORF">Heshes_26190</name>
    <name evidence="11" type="ORF">SAMN04489725_12817</name>
</gene>
<dbReference type="EMBL" id="BSRA01000020">
    <property type="protein sequence ID" value="GLV14934.1"/>
    <property type="molecule type" value="Genomic_DNA"/>
</dbReference>
<feature type="transmembrane region" description="Helical" evidence="8">
    <location>
        <begin position="146"/>
        <end position="171"/>
    </location>
</feature>
<feature type="transmembrane region" description="Helical" evidence="8">
    <location>
        <begin position="20"/>
        <end position="39"/>
    </location>
</feature>
<keyword evidence="5 8" id="KW-0812">Transmembrane</keyword>
<dbReference type="Gene3D" id="1.20.1720.10">
    <property type="entry name" value="Multidrug resistance protein D"/>
    <property type="match status" value="1"/>
</dbReference>
<feature type="transmembrane region" description="Helical" evidence="8">
    <location>
        <begin position="86"/>
        <end position="106"/>
    </location>
</feature>
<feature type="transmembrane region" description="Helical" evidence="8">
    <location>
        <begin position="412"/>
        <end position="429"/>
    </location>
</feature>
<feature type="transmembrane region" description="Helical" evidence="8">
    <location>
        <begin position="210"/>
        <end position="226"/>
    </location>
</feature>
<evidence type="ECO:0000256" key="2">
    <source>
        <dbReference type="ARBA" id="ARBA00008537"/>
    </source>
</evidence>
<keyword evidence="4" id="KW-1003">Cell membrane</keyword>
<evidence type="ECO:0000256" key="6">
    <source>
        <dbReference type="ARBA" id="ARBA00022989"/>
    </source>
</evidence>
<evidence type="ECO:0000256" key="3">
    <source>
        <dbReference type="ARBA" id="ARBA00022448"/>
    </source>
</evidence>
<dbReference type="Proteomes" id="UP000182589">
    <property type="component" value="Unassembled WGS sequence"/>
</dbReference>
<dbReference type="AlphaFoldDB" id="A0A1H2Y4G0"/>
<feature type="domain" description="Major facilitator superfamily (MFS) profile" evidence="9">
    <location>
        <begin position="21"/>
        <end position="468"/>
    </location>
</feature>
<evidence type="ECO:0000256" key="4">
    <source>
        <dbReference type="ARBA" id="ARBA00022475"/>
    </source>
</evidence>
<dbReference type="InterPro" id="IPR011701">
    <property type="entry name" value="MFS"/>
</dbReference>
<keyword evidence="12" id="KW-1185">Reference proteome</keyword>
<feature type="transmembrane region" description="Helical" evidence="8">
    <location>
        <begin position="232"/>
        <end position="255"/>
    </location>
</feature>
<dbReference type="InterPro" id="IPR004638">
    <property type="entry name" value="EmrB-like"/>
</dbReference>
<accession>A0A1H2Y4G0</accession>
<comment type="subcellular location">
    <subcellularLocation>
        <location evidence="1">Cell membrane</location>
        <topology evidence="1">Multi-pass membrane protein</topology>
    </subcellularLocation>
</comment>
<name>A0A1H2Y4G0_9BACL</name>
<dbReference type="InterPro" id="IPR020846">
    <property type="entry name" value="MFS_dom"/>
</dbReference>
<proteinExistence type="inferred from homology"/>
<dbReference type="NCBIfam" id="TIGR00711">
    <property type="entry name" value="efflux_EmrB"/>
    <property type="match status" value="1"/>
</dbReference>
<dbReference type="GO" id="GO:0005886">
    <property type="term" value="C:plasma membrane"/>
    <property type="evidence" value="ECO:0007669"/>
    <property type="project" value="UniProtKB-SubCell"/>
</dbReference>
<dbReference type="SUPFAM" id="SSF103473">
    <property type="entry name" value="MFS general substrate transporter"/>
    <property type="match status" value="1"/>
</dbReference>
<dbReference type="Pfam" id="PF07690">
    <property type="entry name" value="MFS_1"/>
    <property type="match status" value="1"/>
</dbReference>
<protein>
    <submittedName>
        <fullName evidence="11">Drug resistance transporter, EmrB/QacA subfamily</fullName>
    </submittedName>
    <submittedName>
        <fullName evidence="10">MFS transporter</fullName>
    </submittedName>
</protein>
<dbReference type="PROSITE" id="PS50850">
    <property type="entry name" value="MFS"/>
    <property type="match status" value="1"/>
</dbReference>
<reference evidence="12" key="2">
    <citation type="submission" date="2016-10" db="EMBL/GenBank/DDBJ databases">
        <authorList>
            <person name="Varghese N."/>
        </authorList>
    </citation>
    <scope>NUCLEOTIDE SEQUENCE [LARGE SCALE GENOMIC DNA]</scope>
    <source>
        <strain evidence="12">DSM 12489</strain>
    </source>
</reference>
<comment type="similarity">
    <text evidence="2">Belongs to the major facilitator superfamily. EmrB family.</text>
</comment>
<reference evidence="11" key="1">
    <citation type="submission" date="2016-10" db="EMBL/GenBank/DDBJ databases">
        <authorList>
            <person name="de Groot N.N."/>
        </authorList>
    </citation>
    <scope>NUCLEOTIDE SEQUENCE [LARGE SCALE GENOMIC DNA]</scope>
    <source>
        <strain evidence="11">DSM 12489</strain>
    </source>
</reference>
<feature type="transmembrane region" description="Helical" evidence="8">
    <location>
        <begin position="276"/>
        <end position="299"/>
    </location>
</feature>
<organism evidence="11 12">
    <name type="scientific">Alicyclobacillus hesperidum</name>
    <dbReference type="NCBI Taxonomy" id="89784"/>
    <lineage>
        <taxon>Bacteria</taxon>
        <taxon>Bacillati</taxon>
        <taxon>Bacillota</taxon>
        <taxon>Bacilli</taxon>
        <taxon>Bacillales</taxon>
        <taxon>Alicyclobacillaceae</taxon>
        <taxon>Alicyclobacillus</taxon>
    </lineage>
</organism>
<evidence type="ECO:0000313" key="10">
    <source>
        <dbReference type="EMBL" id="GLV14934.1"/>
    </source>
</evidence>
<dbReference type="EMBL" id="FNOJ01000028">
    <property type="protein sequence ID" value="SDX00017.1"/>
    <property type="molecule type" value="Genomic_DNA"/>
</dbReference>
<dbReference type="Proteomes" id="UP001157137">
    <property type="component" value="Unassembled WGS sequence"/>
</dbReference>